<protein>
    <recommendedName>
        <fullName evidence="4">Glycosyltransferase RgtA/B/C/D-like domain-containing protein</fullName>
    </recommendedName>
</protein>
<feature type="transmembrane region" description="Helical" evidence="1">
    <location>
        <begin position="280"/>
        <end position="298"/>
    </location>
</feature>
<sequence length="560" mass="61209">MRNRMASISLVSGMTLLTLNVAAFMIPALLFLAGLPVMKADFWLAAALAALLSWIASKKLAEEQHMKVFAMSAGLSALLFIGGFVVCGYFYDLSYDGQAYHQEAIIHLAEGWNPVYDKEISMPTGNSIWVNHYAKAAEIAAASIYMATGLLEPSKVINLMMMAASGLLSLAALLTLKPENKVTAWVVALLLALNPVSVYQSFTFYVDGLLGSLLLCLLALGCLIFTRPGWLLTTVYTLGMIMMMNLKFTAVGYAGVLTVGLLIALYMGEQFARLKHLFRMAAVGGLIGVLLVGYNPYVTNTLHYGHPFHPLAGDNAIDVVKNFTPRNLERMNRFERVAASYFAEPMGNRTDKKPTQFQWPFIFSAQALPTYAENDVAVAGFGPLFSGALLLALLVLALALRRRPGITLAAIGVIALVVVTSLINPAAWWARYVPQLWTVPLICVWLALCVKGYRFLNGVGIALAVVIAANALLVGSSFTTRQWAMSEELRGQLAQLQSASQPVKAEFTYSWSNRERLKAYGIEFKEETPLVCSSEKVTLIKSGTTLCVDQDKQEMQVKAK</sequence>
<feature type="transmembrane region" description="Helical" evidence="1">
    <location>
        <begin position="250"/>
        <end position="268"/>
    </location>
</feature>
<feature type="transmembrane region" description="Helical" evidence="1">
    <location>
        <begin position="209"/>
        <end position="230"/>
    </location>
</feature>
<feature type="transmembrane region" description="Helical" evidence="1">
    <location>
        <begin position="12"/>
        <end position="34"/>
    </location>
</feature>
<dbReference type="EMBL" id="WNZX01000003">
    <property type="protein sequence ID" value="MUG70294.1"/>
    <property type="molecule type" value="Genomic_DNA"/>
</dbReference>
<reference evidence="2 3" key="1">
    <citation type="submission" date="2019-11" db="EMBL/GenBank/DDBJ databases">
        <title>Draft genome sequences of five Paenibacillus species of dairy origin.</title>
        <authorList>
            <person name="Olajide A.M."/>
            <person name="Chen S."/>
            <person name="Lapointe G."/>
        </authorList>
    </citation>
    <scope>NUCLEOTIDE SEQUENCE [LARGE SCALE GENOMIC DNA]</scope>
    <source>
        <strain evidence="2 3">2CS3</strain>
    </source>
</reference>
<name>A0A7X2Z8L4_9BACL</name>
<accession>A0A7X2Z8L4</accession>
<feature type="transmembrane region" description="Helical" evidence="1">
    <location>
        <begin position="376"/>
        <end position="399"/>
    </location>
</feature>
<keyword evidence="1" id="KW-1133">Transmembrane helix</keyword>
<evidence type="ECO:0000313" key="2">
    <source>
        <dbReference type="EMBL" id="MUG70294.1"/>
    </source>
</evidence>
<evidence type="ECO:0008006" key="4">
    <source>
        <dbReference type="Google" id="ProtNLM"/>
    </source>
</evidence>
<feature type="transmembrane region" description="Helical" evidence="1">
    <location>
        <begin position="455"/>
        <end position="478"/>
    </location>
</feature>
<keyword evidence="1" id="KW-0472">Membrane</keyword>
<comment type="caution">
    <text evidence="2">The sequence shown here is derived from an EMBL/GenBank/DDBJ whole genome shotgun (WGS) entry which is preliminary data.</text>
</comment>
<feature type="transmembrane region" description="Helical" evidence="1">
    <location>
        <begin position="429"/>
        <end position="448"/>
    </location>
</feature>
<feature type="transmembrane region" description="Helical" evidence="1">
    <location>
        <begin position="68"/>
        <end position="91"/>
    </location>
</feature>
<evidence type="ECO:0000256" key="1">
    <source>
        <dbReference type="SAM" id="Phobius"/>
    </source>
</evidence>
<organism evidence="2 3">
    <name type="scientific">Paenibacillus validus</name>
    <dbReference type="NCBI Taxonomy" id="44253"/>
    <lineage>
        <taxon>Bacteria</taxon>
        <taxon>Bacillati</taxon>
        <taxon>Bacillota</taxon>
        <taxon>Bacilli</taxon>
        <taxon>Bacillales</taxon>
        <taxon>Paenibacillaceae</taxon>
        <taxon>Paenibacillus</taxon>
    </lineage>
</organism>
<dbReference type="Proteomes" id="UP000450917">
    <property type="component" value="Unassembled WGS sequence"/>
</dbReference>
<evidence type="ECO:0000313" key="3">
    <source>
        <dbReference type="Proteomes" id="UP000450917"/>
    </source>
</evidence>
<dbReference type="AlphaFoldDB" id="A0A7X2Z8L4"/>
<feature type="transmembrane region" description="Helical" evidence="1">
    <location>
        <begin position="182"/>
        <end position="202"/>
    </location>
</feature>
<keyword evidence="3" id="KW-1185">Reference proteome</keyword>
<feature type="transmembrane region" description="Helical" evidence="1">
    <location>
        <begin position="40"/>
        <end position="56"/>
    </location>
</feature>
<gene>
    <name evidence="2" type="ORF">GNP93_06330</name>
</gene>
<proteinExistence type="predicted"/>
<dbReference type="RefSeq" id="WP_141334012.1">
    <property type="nucleotide sequence ID" value="NZ_JBDLZV010000001.1"/>
</dbReference>
<keyword evidence="1" id="KW-0812">Transmembrane</keyword>
<feature type="transmembrane region" description="Helical" evidence="1">
    <location>
        <begin position="406"/>
        <end position="423"/>
    </location>
</feature>